<proteinExistence type="predicted"/>
<feature type="non-terminal residue" evidence="2">
    <location>
        <position position="1"/>
    </location>
</feature>
<gene>
    <name evidence="2" type="ORF">SPIL2461_LOCUS16249</name>
</gene>
<dbReference type="SUPFAM" id="SSF48452">
    <property type="entry name" value="TPR-like"/>
    <property type="match status" value="1"/>
</dbReference>
<evidence type="ECO:0008006" key="4">
    <source>
        <dbReference type="Google" id="ProtNLM"/>
    </source>
</evidence>
<reference evidence="2" key="1">
    <citation type="submission" date="2021-02" db="EMBL/GenBank/DDBJ databases">
        <authorList>
            <person name="Dougan E. K."/>
            <person name="Rhodes N."/>
            <person name="Thang M."/>
            <person name="Chan C."/>
        </authorList>
    </citation>
    <scope>NUCLEOTIDE SEQUENCE</scope>
</reference>
<evidence type="ECO:0000256" key="1">
    <source>
        <dbReference type="SAM" id="SignalP"/>
    </source>
</evidence>
<evidence type="ECO:0000313" key="2">
    <source>
        <dbReference type="EMBL" id="CAE7619365.1"/>
    </source>
</evidence>
<keyword evidence="3" id="KW-1185">Reference proteome</keyword>
<comment type="caution">
    <text evidence="2">The sequence shown here is derived from an EMBL/GenBank/DDBJ whole genome shotgun (WGS) entry which is preliminary data.</text>
</comment>
<organism evidence="2 3">
    <name type="scientific">Symbiodinium pilosum</name>
    <name type="common">Dinoflagellate</name>
    <dbReference type="NCBI Taxonomy" id="2952"/>
    <lineage>
        <taxon>Eukaryota</taxon>
        <taxon>Sar</taxon>
        <taxon>Alveolata</taxon>
        <taxon>Dinophyceae</taxon>
        <taxon>Suessiales</taxon>
        <taxon>Symbiodiniaceae</taxon>
        <taxon>Symbiodinium</taxon>
    </lineage>
</organism>
<evidence type="ECO:0000313" key="3">
    <source>
        <dbReference type="Proteomes" id="UP000649617"/>
    </source>
</evidence>
<feature type="chain" id="PRO_5032681704" description="Tetratricopeptide repeat protein" evidence="1">
    <location>
        <begin position="17"/>
        <end position="200"/>
    </location>
</feature>
<dbReference type="InterPro" id="IPR011990">
    <property type="entry name" value="TPR-like_helical_dom_sf"/>
</dbReference>
<dbReference type="OrthoDB" id="10622331at2759"/>
<feature type="signal peptide" evidence="1">
    <location>
        <begin position="1"/>
        <end position="16"/>
    </location>
</feature>
<dbReference type="Gene3D" id="1.25.40.10">
    <property type="entry name" value="Tetratricopeptide repeat domain"/>
    <property type="match status" value="1"/>
</dbReference>
<name>A0A812VAP0_SYMPI</name>
<dbReference type="EMBL" id="CAJNIZ010041979">
    <property type="protein sequence ID" value="CAE7619365.1"/>
    <property type="molecule type" value="Genomic_DNA"/>
</dbReference>
<accession>A0A812VAP0</accession>
<dbReference type="Proteomes" id="UP000649617">
    <property type="component" value="Unassembled WGS sequence"/>
</dbReference>
<dbReference type="AlphaFoldDB" id="A0A812VAP0"/>
<keyword evidence="1" id="KW-0732">Signal</keyword>
<protein>
    <recommendedName>
        <fullName evidence="4">Tetratricopeptide repeat protein</fullName>
    </recommendedName>
</protein>
<sequence>MFILPASLLLVACSGALEFSLILDQDAPGHKQNEAAVRALQKGDAERALQKLQKALKRHVTSAALQNSVGVTLMYLAKSRQTALKDKLQQAALHAFNRTVLLAGGSEGLGKGGKGRAKMQPRKGSDLEVALANQALAERYLEASRLNRLGIELDLQNRWEEAAALLREAQKAAPDDPLITSNLGTVIYKNATHRSSGWNE</sequence>